<evidence type="ECO:0000313" key="2">
    <source>
        <dbReference type="Proteomes" id="UP000001542"/>
    </source>
</evidence>
<name>A2DRG1_TRIV3</name>
<dbReference type="InParanoid" id="A2DRG1"/>
<organism evidence="1 2">
    <name type="scientific">Trichomonas vaginalis (strain ATCC PRA-98 / G3)</name>
    <dbReference type="NCBI Taxonomy" id="412133"/>
    <lineage>
        <taxon>Eukaryota</taxon>
        <taxon>Metamonada</taxon>
        <taxon>Parabasalia</taxon>
        <taxon>Trichomonadida</taxon>
        <taxon>Trichomonadidae</taxon>
        <taxon>Trichomonas</taxon>
    </lineage>
</organism>
<dbReference type="OrthoDB" id="10670765at2759"/>
<dbReference type="AlphaFoldDB" id="A2DRG1"/>
<reference evidence="1" key="1">
    <citation type="submission" date="2006-10" db="EMBL/GenBank/DDBJ databases">
        <authorList>
            <person name="Amadeo P."/>
            <person name="Zhao Q."/>
            <person name="Wortman J."/>
            <person name="Fraser-Liggett C."/>
            <person name="Carlton J."/>
        </authorList>
    </citation>
    <scope>NUCLEOTIDE SEQUENCE</scope>
    <source>
        <strain evidence="1">G3</strain>
    </source>
</reference>
<sequence>MSELDGIKSDYEFLKSHIPSSLDDKYQQLLSQVENLRYKFIREQRICTLINNRIEEIKANTLNNAELKTILNPTILPRFNLSPAVSQQTSLFIAYIYSEIQIFASSVVAFKKSDQFSYFINVIIPALFCNFTSNEVINDASLFYQHILNIAKPNLAIDILTPLYKSILGYPFIEYVLDNYLPKMANEKRIINKNTTQLLQQQSKTLLLVMMKAIKLLPLCLFTILLMAHNNWPIESLKTLFFDKYFTYLSNIYILSSSYSIFIEDFNEILYFMRNSDEIIVSLMKALLDNSSILVVPDNFKPFNHPYVNILMSPNEVNMIAKCIRAYTNDLPYTVHEMDIKSDYPTTPFFVSYYIKKKKFDLSFDHFIFKNQKPEFPQNNEFLNRYHKIIQNQTLSYKTPYETVLDTKPSDDFAEFSLKQCVAEYIEQANSFENFLYYKIKAKQVDKWSKVSSDMTKVYRKYSVLYFPPRKVELIFQELLPIVEDQETLNNYYVKSMMPIIFKMFNENKPFFNNLTKSWLKMLGSSKTIVDELNLTRFSDTIQCVFWNAVQIFISIDYVPFNDRFFLLLSFMKYLSHLMLYTTKEDIKILLNYIITFSRPETLIHTFVICTSYFIVNTDLTSTINESYISAWTVFHNFMNEYISDDKTRDLHCMVSVLQKMVSRM</sequence>
<evidence type="ECO:0000313" key="1">
    <source>
        <dbReference type="EMBL" id="EAY17087.1"/>
    </source>
</evidence>
<dbReference type="eggNOG" id="ENOG502T1GC">
    <property type="taxonomic scope" value="Eukaryota"/>
</dbReference>
<gene>
    <name evidence="1" type="ORF">TVAG_297660</name>
</gene>
<reference evidence="1" key="2">
    <citation type="journal article" date="2007" name="Science">
        <title>Draft genome sequence of the sexually transmitted pathogen Trichomonas vaginalis.</title>
        <authorList>
            <person name="Carlton J.M."/>
            <person name="Hirt R.P."/>
            <person name="Silva J.C."/>
            <person name="Delcher A.L."/>
            <person name="Schatz M."/>
            <person name="Zhao Q."/>
            <person name="Wortman J.R."/>
            <person name="Bidwell S.L."/>
            <person name="Alsmark U.C.M."/>
            <person name="Besteiro S."/>
            <person name="Sicheritz-Ponten T."/>
            <person name="Noel C.J."/>
            <person name="Dacks J.B."/>
            <person name="Foster P.G."/>
            <person name="Simillion C."/>
            <person name="Van de Peer Y."/>
            <person name="Miranda-Saavedra D."/>
            <person name="Barton G.J."/>
            <person name="Westrop G.D."/>
            <person name="Mueller S."/>
            <person name="Dessi D."/>
            <person name="Fiori P.L."/>
            <person name="Ren Q."/>
            <person name="Paulsen I."/>
            <person name="Zhang H."/>
            <person name="Bastida-Corcuera F.D."/>
            <person name="Simoes-Barbosa A."/>
            <person name="Brown M.T."/>
            <person name="Hayes R.D."/>
            <person name="Mukherjee M."/>
            <person name="Okumura C.Y."/>
            <person name="Schneider R."/>
            <person name="Smith A.J."/>
            <person name="Vanacova S."/>
            <person name="Villalvazo M."/>
            <person name="Haas B.J."/>
            <person name="Pertea M."/>
            <person name="Feldblyum T.V."/>
            <person name="Utterback T.R."/>
            <person name="Shu C.L."/>
            <person name="Osoegawa K."/>
            <person name="de Jong P.J."/>
            <person name="Hrdy I."/>
            <person name="Horvathova L."/>
            <person name="Zubacova Z."/>
            <person name="Dolezal P."/>
            <person name="Malik S.B."/>
            <person name="Logsdon J.M. Jr."/>
            <person name="Henze K."/>
            <person name="Gupta A."/>
            <person name="Wang C.C."/>
            <person name="Dunne R.L."/>
            <person name="Upcroft J.A."/>
            <person name="Upcroft P."/>
            <person name="White O."/>
            <person name="Salzberg S.L."/>
            <person name="Tang P."/>
            <person name="Chiu C.-H."/>
            <person name="Lee Y.-S."/>
            <person name="Embley T.M."/>
            <person name="Coombs G.H."/>
            <person name="Mottram J.C."/>
            <person name="Tachezy J."/>
            <person name="Fraser-Liggett C.M."/>
            <person name="Johnson P.J."/>
        </authorList>
    </citation>
    <scope>NUCLEOTIDE SEQUENCE [LARGE SCALE GENOMIC DNA]</scope>
    <source>
        <strain evidence="1">G3</strain>
    </source>
</reference>
<keyword evidence="2" id="KW-1185">Reference proteome</keyword>
<dbReference type="RefSeq" id="XP_001329310.1">
    <property type="nucleotide sequence ID" value="XM_001329275.1"/>
</dbReference>
<dbReference type="VEuPathDB" id="TrichDB:TVAG_297660"/>
<accession>A2DRG1</accession>
<dbReference type="KEGG" id="tva:4775101"/>
<dbReference type="VEuPathDB" id="TrichDB:TVAGG3_0513600"/>
<protein>
    <submittedName>
        <fullName evidence="1">Uncharacterized protein</fullName>
    </submittedName>
</protein>
<dbReference type="Proteomes" id="UP000001542">
    <property type="component" value="Unassembled WGS sequence"/>
</dbReference>
<dbReference type="EMBL" id="DS113235">
    <property type="protein sequence ID" value="EAY17087.1"/>
    <property type="molecule type" value="Genomic_DNA"/>
</dbReference>
<proteinExistence type="predicted"/>